<name>A0A1D2MPY4_ORCCI</name>
<organism evidence="1 2">
    <name type="scientific">Orchesella cincta</name>
    <name type="common">Springtail</name>
    <name type="synonym">Podura cincta</name>
    <dbReference type="NCBI Taxonomy" id="48709"/>
    <lineage>
        <taxon>Eukaryota</taxon>
        <taxon>Metazoa</taxon>
        <taxon>Ecdysozoa</taxon>
        <taxon>Arthropoda</taxon>
        <taxon>Hexapoda</taxon>
        <taxon>Collembola</taxon>
        <taxon>Entomobryomorpha</taxon>
        <taxon>Entomobryoidea</taxon>
        <taxon>Orchesellidae</taxon>
        <taxon>Orchesellinae</taxon>
        <taxon>Orchesella</taxon>
    </lineage>
</organism>
<accession>A0A1D2MPY4</accession>
<sequence length="84" mass="9556">MLPGLLQSVGSRPDIRWTKEGPSWDDDSYLGYSVAHGEFTGDRNSDVARLDAAWIQLDWQGELNYLELNSSKREILIIISMKTK</sequence>
<dbReference type="GO" id="GO:0007229">
    <property type="term" value="P:integrin-mediated signaling pathway"/>
    <property type="evidence" value="ECO:0007669"/>
    <property type="project" value="UniProtKB-KW"/>
</dbReference>
<dbReference type="AlphaFoldDB" id="A0A1D2MPY4"/>
<proteinExistence type="predicted"/>
<dbReference type="InterPro" id="IPR028994">
    <property type="entry name" value="Integrin_alpha_N"/>
</dbReference>
<evidence type="ECO:0000313" key="2">
    <source>
        <dbReference type="Proteomes" id="UP000094527"/>
    </source>
</evidence>
<dbReference type="EMBL" id="LJIJ01000728">
    <property type="protein sequence ID" value="ODM94962.1"/>
    <property type="molecule type" value="Genomic_DNA"/>
</dbReference>
<dbReference type="OrthoDB" id="5317514at2759"/>
<dbReference type="SUPFAM" id="SSF69318">
    <property type="entry name" value="Integrin alpha N-terminal domain"/>
    <property type="match status" value="1"/>
</dbReference>
<reference evidence="1 2" key="1">
    <citation type="journal article" date="2016" name="Genome Biol. Evol.">
        <title>Gene Family Evolution Reflects Adaptation to Soil Environmental Stressors in the Genome of the Collembolan Orchesella cincta.</title>
        <authorList>
            <person name="Faddeeva-Vakhrusheva A."/>
            <person name="Derks M.F."/>
            <person name="Anvar S.Y."/>
            <person name="Agamennone V."/>
            <person name="Suring W."/>
            <person name="Smit S."/>
            <person name="van Straalen N.M."/>
            <person name="Roelofs D."/>
        </authorList>
    </citation>
    <scope>NUCLEOTIDE SEQUENCE [LARGE SCALE GENOMIC DNA]</scope>
    <source>
        <tissue evidence="1">Mixed pool</tissue>
    </source>
</reference>
<comment type="caution">
    <text evidence="1">The sequence shown here is derived from an EMBL/GenBank/DDBJ whole genome shotgun (WGS) entry which is preliminary data.</text>
</comment>
<protein>
    <submittedName>
        <fullName evidence="1">Integrin alpha-PS2</fullName>
    </submittedName>
</protein>
<evidence type="ECO:0000313" key="1">
    <source>
        <dbReference type="EMBL" id="ODM94962.1"/>
    </source>
</evidence>
<gene>
    <name evidence="1" type="ORF">Ocin01_11718</name>
</gene>
<keyword evidence="2" id="KW-1185">Reference proteome</keyword>
<keyword evidence="1" id="KW-0401">Integrin</keyword>
<dbReference type="Proteomes" id="UP000094527">
    <property type="component" value="Unassembled WGS sequence"/>
</dbReference>